<feature type="domain" description="Bacterial bifunctional deaminase-reductase C-terminal" evidence="1">
    <location>
        <begin position="112"/>
        <end position="187"/>
    </location>
</feature>
<dbReference type="Proteomes" id="UP000092659">
    <property type="component" value="Chromosome"/>
</dbReference>
<name>A0A1B1AS17_9ACTN</name>
<dbReference type="AlphaFoldDB" id="A0A1B1AS17"/>
<dbReference type="InterPro" id="IPR024072">
    <property type="entry name" value="DHFR-like_dom_sf"/>
</dbReference>
<dbReference type="InterPro" id="IPR050765">
    <property type="entry name" value="Riboflavin_Biosynth_HTPR"/>
</dbReference>
<dbReference type="Proteomes" id="UP001519309">
    <property type="component" value="Unassembled WGS sequence"/>
</dbReference>
<dbReference type="Pfam" id="PF01872">
    <property type="entry name" value="RibD_C"/>
    <property type="match status" value="1"/>
</dbReference>
<gene>
    <name evidence="2" type="ORF">AVL59_06970</name>
    <name evidence="3" type="ORF">J2Z21_006197</name>
</gene>
<dbReference type="EMBL" id="JAGGLP010000014">
    <property type="protein sequence ID" value="MBP2053206.1"/>
    <property type="molecule type" value="Genomic_DNA"/>
</dbReference>
<dbReference type="KEGG" id="sgs:AVL59_06970"/>
<dbReference type="SUPFAM" id="SSF53597">
    <property type="entry name" value="Dihydrofolate reductase-like"/>
    <property type="match status" value="1"/>
</dbReference>
<dbReference type="EMBL" id="CP016279">
    <property type="protein sequence ID" value="ANP49369.1"/>
    <property type="molecule type" value="Genomic_DNA"/>
</dbReference>
<dbReference type="GO" id="GO:0009231">
    <property type="term" value="P:riboflavin biosynthetic process"/>
    <property type="evidence" value="ECO:0007669"/>
    <property type="project" value="InterPro"/>
</dbReference>
<keyword evidence="5" id="KW-1185">Reference proteome</keyword>
<dbReference type="RefSeq" id="WP_067300394.1">
    <property type="nucleotide sequence ID" value="NZ_CP016279.1"/>
</dbReference>
<dbReference type="STRING" id="68214.AVL59_06970"/>
<sequence>MRKLTYFIACSLDGFIGDEHGDATAMLRFMDEEYFDFLKTEFPETLPTHGRRPLGLDHLENRRFDTVVQGRASYEVALKEGITSPYAHLREYVASRTPGPSPDPHVEIIDGDLTGRIRELKAEDGGLGIYLCGGSKIAGALLDEIDELVIKTYPIVYGTGMPMFGTGLDIKEFALDSVRTFGNGVLVRTYHRKR</sequence>
<dbReference type="PANTHER" id="PTHR38011:SF11">
    <property type="entry name" value="2,5-DIAMINO-6-RIBOSYLAMINO-4(3H)-PYRIMIDINONE 5'-PHOSPHATE REDUCTASE"/>
    <property type="match status" value="1"/>
</dbReference>
<dbReference type="Gene3D" id="3.40.430.10">
    <property type="entry name" value="Dihydrofolate Reductase, subunit A"/>
    <property type="match status" value="1"/>
</dbReference>
<reference evidence="3 5" key="2">
    <citation type="submission" date="2021-03" db="EMBL/GenBank/DDBJ databases">
        <title>Genomic Encyclopedia of Type Strains, Phase IV (KMG-IV): sequencing the most valuable type-strain genomes for metagenomic binning, comparative biology and taxonomic classification.</title>
        <authorList>
            <person name="Goeker M."/>
        </authorList>
    </citation>
    <scope>NUCLEOTIDE SEQUENCE [LARGE SCALE GENOMIC DNA]</scope>
    <source>
        <strain evidence="3 5">DSM 40499</strain>
    </source>
</reference>
<accession>A0A1B1AS17</accession>
<evidence type="ECO:0000313" key="3">
    <source>
        <dbReference type="EMBL" id="MBP2053206.1"/>
    </source>
</evidence>
<proteinExistence type="predicted"/>
<evidence type="ECO:0000313" key="5">
    <source>
        <dbReference type="Proteomes" id="UP001519309"/>
    </source>
</evidence>
<organism evidence="2 4">
    <name type="scientific">Streptomyces griseochromogenes</name>
    <dbReference type="NCBI Taxonomy" id="68214"/>
    <lineage>
        <taxon>Bacteria</taxon>
        <taxon>Bacillati</taxon>
        <taxon>Actinomycetota</taxon>
        <taxon>Actinomycetes</taxon>
        <taxon>Kitasatosporales</taxon>
        <taxon>Streptomycetaceae</taxon>
        <taxon>Streptomyces</taxon>
    </lineage>
</organism>
<reference evidence="2 4" key="1">
    <citation type="submission" date="2016-06" db="EMBL/GenBank/DDBJ databases">
        <title>Complete genome sequence of Streptomyces griseochromogenes ATCC 14511, the Blasticidin S producer.</title>
        <authorList>
            <person name="Wu L."/>
        </authorList>
    </citation>
    <scope>NUCLEOTIDE SEQUENCE [LARGE SCALE GENOMIC DNA]</scope>
    <source>
        <strain evidence="2 4">ATCC 14511</strain>
    </source>
</reference>
<evidence type="ECO:0000313" key="2">
    <source>
        <dbReference type="EMBL" id="ANP49369.1"/>
    </source>
</evidence>
<dbReference type="OrthoDB" id="195113at2"/>
<dbReference type="PANTHER" id="PTHR38011">
    <property type="entry name" value="DIHYDROFOLATE REDUCTASE FAMILY PROTEIN (AFU_ORTHOLOGUE AFUA_8G06820)"/>
    <property type="match status" value="1"/>
</dbReference>
<dbReference type="InterPro" id="IPR002734">
    <property type="entry name" value="RibDG_C"/>
</dbReference>
<dbReference type="GO" id="GO:0008703">
    <property type="term" value="F:5-amino-6-(5-phosphoribosylamino)uracil reductase activity"/>
    <property type="evidence" value="ECO:0007669"/>
    <property type="project" value="InterPro"/>
</dbReference>
<protein>
    <submittedName>
        <fullName evidence="2">Deaminase</fullName>
    </submittedName>
    <submittedName>
        <fullName evidence="3">Dihydrofolate reductase</fullName>
    </submittedName>
</protein>
<evidence type="ECO:0000259" key="1">
    <source>
        <dbReference type="Pfam" id="PF01872"/>
    </source>
</evidence>
<evidence type="ECO:0000313" key="4">
    <source>
        <dbReference type="Proteomes" id="UP000092659"/>
    </source>
</evidence>